<evidence type="ECO:0000256" key="9">
    <source>
        <dbReference type="ARBA" id="ARBA00023242"/>
    </source>
</evidence>
<dbReference type="RefSeq" id="XP_028842179.1">
    <property type="nucleotide sequence ID" value="XM_028986346.1"/>
</dbReference>
<evidence type="ECO:0000256" key="6">
    <source>
        <dbReference type="ARBA" id="ARBA00022525"/>
    </source>
</evidence>
<evidence type="ECO:0000256" key="2">
    <source>
        <dbReference type="ARBA" id="ARBA00004496"/>
    </source>
</evidence>
<reference evidence="13 14" key="1">
    <citation type="submission" date="2020-06" db="EMBL/GenBank/DDBJ databases">
        <authorList>
            <consortium name="Wellcome Sanger Institute Data Sharing"/>
        </authorList>
    </citation>
    <scope>NUCLEOTIDE SEQUENCE [LARGE SCALE GENOMIC DNA]</scope>
</reference>
<evidence type="ECO:0000256" key="4">
    <source>
        <dbReference type="ARBA" id="ARBA00010081"/>
    </source>
</evidence>
<evidence type="ECO:0000259" key="12">
    <source>
        <dbReference type="PROSITE" id="PS50102"/>
    </source>
</evidence>
<dbReference type="GO" id="GO:0045088">
    <property type="term" value="P:regulation of innate immune response"/>
    <property type="evidence" value="ECO:0007669"/>
    <property type="project" value="UniProtKB-ARBA"/>
</dbReference>
<dbReference type="InterPro" id="IPR000504">
    <property type="entry name" value="RRM_dom"/>
</dbReference>
<organism evidence="13 14">
    <name type="scientific">Denticeps clupeoides</name>
    <name type="common">denticle herring</name>
    <dbReference type="NCBI Taxonomy" id="299321"/>
    <lineage>
        <taxon>Eukaryota</taxon>
        <taxon>Metazoa</taxon>
        <taxon>Chordata</taxon>
        <taxon>Craniata</taxon>
        <taxon>Vertebrata</taxon>
        <taxon>Euteleostomi</taxon>
        <taxon>Actinopterygii</taxon>
        <taxon>Neopterygii</taxon>
        <taxon>Teleostei</taxon>
        <taxon>Clupei</taxon>
        <taxon>Clupeiformes</taxon>
        <taxon>Denticipitoidei</taxon>
        <taxon>Denticipitidae</taxon>
        <taxon>Denticeps</taxon>
    </lineage>
</organism>
<gene>
    <name evidence="13" type="primary">IFI35</name>
</gene>
<feature type="domain" description="RRM" evidence="12">
    <location>
        <begin position="216"/>
        <end position="297"/>
    </location>
</feature>
<dbReference type="Pfam" id="PF07292">
    <property type="entry name" value="NID"/>
    <property type="match status" value="2"/>
</dbReference>
<dbReference type="GO" id="GO:0003723">
    <property type="term" value="F:RNA binding"/>
    <property type="evidence" value="ECO:0007669"/>
    <property type="project" value="UniProtKB-UniRule"/>
</dbReference>
<comment type="subcellular location">
    <subcellularLocation>
        <location evidence="2">Cytoplasm</location>
    </subcellularLocation>
    <subcellularLocation>
        <location evidence="1">Nucleus</location>
    </subcellularLocation>
    <subcellularLocation>
        <location evidence="3">Secreted</location>
    </subcellularLocation>
</comment>
<keyword evidence="8" id="KW-0391">Immunity</keyword>
<keyword evidence="6" id="KW-0964">Secreted</keyword>
<proteinExistence type="inferred from homology"/>
<dbReference type="Ensembl" id="ENSDCDT00010049421.1">
    <property type="protein sequence ID" value="ENSDCDP00010039637.1"/>
    <property type="gene ID" value="ENSDCDG00010025464.1"/>
</dbReference>
<accession>A0AAY4D2C4</accession>
<feature type="coiled-coil region" evidence="11">
    <location>
        <begin position="85"/>
        <end position="122"/>
    </location>
</feature>
<dbReference type="GeneTree" id="ENSGT00530000063686"/>
<dbReference type="PROSITE" id="PS50102">
    <property type="entry name" value="RRM"/>
    <property type="match status" value="1"/>
</dbReference>
<evidence type="ECO:0000256" key="1">
    <source>
        <dbReference type="ARBA" id="ARBA00004123"/>
    </source>
</evidence>
<evidence type="ECO:0000256" key="11">
    <source>
        <dbReference type="SAM" id="Coils"/>
    </source>
</evidence>
<dbReference type="GeneID" id="114794061"/>
<evidence type="ECO:0000313" key="13">
    <source>
        <dbReference type="Ensembl" id="ENSDCDP00010039637.1"/>
    </source>
</evidence>
<protein>
    <recommendedName>
        <fullName evidence="12">RRM domain-containing protein</fullName>
    </recommendedName>
</protein>
<evidence type="ECO:0000256" key="5">
    <source>
        <dbReference type="ARBA" id="ARBA00022490"/>
    </source>
</evidence>
<dbReference type="PANTHER" id="PTHR15225:SF1">
    <property type="entry name" value="INTERFERON-INDUCED 35 KDA PROTEIN"/>
    <property type="match status" value="1"/>
</dbReference>
<reference evidence="13" key="2">
    <citation type="submission" date="2025-08" db="UniProtKB">
        <authorList>
            <consortium name="Ensembl"/>
        </authorList>
    </citation>
    <scope>IDENTIFICATION</scope>
</reference>
<dbReference type="AlphaFoldDB" id="A0AAY4D2C4"/>
<dbReference type="GO" id="GO:0005737">
    <property type="term" value="C:cytoplasm"/>
    <property type="evidence" value="ECO:0007669"/>
    <property type="project" value="UniProtKB-SubCell"/>
</dbReference>
<keyword evidence="5" id="KW-0963">Cytoplasm</keyword>
<dbReference type="Proteomes" id="UP000694580">
    <property type="component" value="Chromosome 7"/>
</dbReference>
<evidence type="ECO:0000313" key="14">
    <source>
        <dbReference type="Proteomes" id="UP000694580"/>
    </source>
</evidence>
<reference evidence="13" key="3">
    <citation type="submission" date="2025-09" db="UniProtKB">
        <authorList>
            <consortium name="Ensembl"/>
        </authorList>
    </citation>
    <scope>IDENTIFICATION</scope>
</reference>
<keyword evidence="11" id="KW-0175">Coiled coil</keyword>
<evidence type="ECO:0000256" key="7">
    <source>
        <dbReference type="ARBA" id="ARBA00022588"/>
    </source>
</evidence>
<dbReference type="PANTHER" id="PTHR15225">
    <property type="entry name" value="INTERFERON-INDUCED PROTEIN 35/NMI N-MYC/STAT INTERACTING PROTEIN"/>
    <property type="match status" value="1"/>
</dbReference>
<evidence type="ECO:0000256" key="8">
    <source>
        <dbReference type="ARBA" id="ARBA00022859"/>
    </source>
</evidence>
<dbReference type="Gene3D" id="3.30.70.330">
    <property type="match status" value="1"/>
</dbReference>
<evidence type="ECO:0000256" key="3">
    <source>
        <dbReference type="ARBA" id="ARBA00004613"/>
    </source>
</evidence>
<name>A0AAY4D2C4_9TELE</name>
<evidence type="ECO:0000256" key="10">
    <source>
        <dbReference type="PROSITE-ProRule" id="PRU00176"/>
    </source>
</evidence>
<dbReference type="InterPro" id="IPR009909">
    <property type="entry name" value="Nmi/IFP35_dom"/>
</dbReference>
<keyword evidence="14" id="KW-1185">Reference proteome</keyword>
<dbReference type="RefSeq" id="XP_028842180.1">
    <property type="nucleotide sequence ID" value="XM_028986347.1"/>
</dbReference>
<dbReference type="FunFam" id="3.30.70.330:FF:000300">
    <property type="entry name" value="Interferon-induced protein 35"/>
    <property type="match status" value="1"/>
</dbReference>
<dbReference type="InterPro" id="IPR012677">
    <property type="entry name" value="Nucleotide-bd_a/b_plait_sf"/>
</dbReference>
<dbReference type="GO" id="GO:0005615">
    <property type="term" value="C:extracellular space"/>
    <property type="evidence" value="ECO:0007669"/>
    <property type="project" value="UniProtKB-ARBA"/>
</dbReference>
<keyword evidence="7" id="KW-0399">Innate immunity</keyword>
<sequence length="374" mass="42358">MSSDEDFSLMDQDPHSELDRIRKEVDKLKAQHDRVIGEQRDLNAAQESLQHYTQEFNQRAAKIRASLQDEEKKRGEHLANEQGKVGALMEENSRLTSEITRLQQASNQLDQQNLKLRQQTEVSTAVPEKRVVFTGEAAQPDKSREQRFDMKSRIVYPMEGGSTLITFEDDAVAQHILTMKQHKVPLDGSIALTMEASPVYMLVPDFVMMDTQVCPRRILVSSLPKREEERTMDKLQIHFSRKKNGGGEVEDIDMLHDSGNVVITFVESDIARGLTDKQDHDVEFEKGKKWKVKVTPFLNGEITSLRMRNSMCQNTVLLTGIPPIMEPDNLQDLLEIHFQKTSSGGGEVDAILYNPIGHRALAVFEDASKGTQSQ</sequence>
<comment type="similarity">
    <text evidence="4">Belongs to the NMI family.</text>
</comment>
<keyword evidence="10" id="KW-0694">RNA-binding</keyword>
<dbReference type="RefSeq" id="XP_028842181.1">
    <property type="nucleotide sequence ID" value="XM_028986348.1"/>
</dbReference>
<keyword evidence="9" id="KW-0539">Nucleus</keyword>
<dbReference type="GO" id="GO:0005634">
    <property type="term" value="C:nucleus"/>
    <property type="evidence" value="ECO:0007669"/>
    <property type="project" value="UniProtKB-SubCell"/>
</dbReference>
<dbReference type="GO" id="GO:0045087">
    <property type="term" value="P:innate immune response"/>
    <property type="evidence" value="ECO:0007669"/>
    <property type="project" value="UniProtKB-KW"/>
</dbReference>